<comment type="caution">
    <text evidence="2">The sequence shown here is derived from an EMBL/GenBank/DDBJ whole genome shotgun (WGS) entry which is preliminary data.</text>
</comment>
<protein>
    <recommendedName>
        <fullName evidence="4">DUF4282 domain-containing protein</fullName>
    </recommendedName>
</protein>
<dbReference type="AlphaFoldDB" id="A0A9W6NZN0"/>
<keyword evidence="1" id="KW-0812">Transmembrane</keyword>
<name>A0A9W6NZN0_9PSEU</name>
<dbReference type="Pfam" id="PF14110">
    <property type="entry name" value="DUF4282"/>
    <property type="match status" value="1"/>
</dbReference>
<evidence type="ECO:0000313" key="2">
    <source>
        <dbReference type="EMBL" id="GLL15012.1"/>
    </source>
</evidence>
<proteinExistence type="predicted"/>
<feature type="transmembrane region" description="Helical" evidence="1">
    <location>
        <begin position="58"/>
        <end position="79"/>
    </location>
</feature>
<keyword evidence="1" id="KW-0472">Membrane</keyword>
<reference evidence="2" key="1">
    <citation type="journal article" date="2014" name="Int. J. Syst. Evol. Microbiol.">
        <title>Complete genome sequence of Corynebacterium casei LMG S-19264T (=DSM 44701T), isolated from a smear-ripened cheese.</title>
        <authorList>
            <consortium name="US DOE Joint Genome Institute (JGI-PGF)"/>
            <person name="Walter F."/>
            <person name="Albersmeier A."/>
            <person name="Kalinowski J."/>
            <person name="Ruckert C."/>
        </authorList>
    </citation>
    <scope>NUCLEOTIDE SEQUENCE</scope>
    <source>
        <strain evidence="2">VKM Ac-1069</strain>
    </source>
</reference>
<dbReference type="Proteomes" id="UP001143463">
    <property type="component" value="Unassembled WGS sequence"/>
</dbReference>
<accession>A0A9W6NZN0</accession>
<evidence type="ECO:0000313" key="3">
    <source>
        <dbReference type="Proteomes" id="UP001143463"/>
    </source>
</evidence>
<evidence type="ECO:0008006" key="4">
    <source>
        <dbReference type="Google" id="ProtNLM"/>
    </source>
</evidence>
<sequence>MRTHQEPGVLGALTDLNFERFATPSVVKFVYVVGIVLTALCYVAGVIGFFVRGFGLGVAALVAGGVVAVFALLLLRVTLEFVAAVVRLSEDVHRRG</sequence>
<keyword evidence="3" id="KW-1185">Reference proteome</keyword>
<evidence type="ECO:0000256" key="1">
    <source>
        <dbReference type="SAM" id="Phobius"/>
    </source>
</evidence>
<dbReference type="RefSeq" id="WP_037053007.1">
    <property type="nucleotide sequence ID" value="NZ_BAAAUZ010000041.1"/>
</dbReference>
<dbReference type="EMBL" id="BSFQ01000040">
    <property type="protein sequence ID" value="GLL15012.1"/>
    <property type="molecule type" value="Genomic_DNA"/>
</dbReference>
<gene>
    <name evidence="2" type="ORF">GCM10017577_61610</name>
</gene>
<dbReference type="InterPro" id="IPR025557">
    <property type="entry name" value="DUF4282"/>
</dbReference>
<organism evidence="2 3">
    <name type="scientific">Pseudonocardia halophobica</name>
    <dbReference type="NCBI Taxonomy" id="29401"/>
    <lineage>
        <taxon>Bacteria</taxon>
        <taxon>Bacillati</taxon>
        <taxon>Actinomycetota</taxon>
        <taxon>Actinomycetes</taxon>
        <taxon>Pseudonocardiales</taxon>
        <taxon>Pseudonocardiaceae</taxon>
        <taxon>Pseudonocardia</taxon>
    </lineage>
</organism>
<keyword evidence="1" id="KW-1133">Transmembrane helix</keyword>
<reference evidence="2" key="2">
    <citation type="submission" date="2023-01" db="EMBL/GenBank/DDBJ databases">
        <authorList>
            <person name="Sun Q."/>
            <person name="Evtushenko L."/>
        </authorList>
    </citation>
    <scope>NUCLEOTIDE SEQUENCE</scope>
    <source>
        <strain evidence="2">VKM Ac-1069</strain>
    </source>
</reference>
<feature type="transmembrane region" description="Helical" evidence="1">
    <location>
        <begin position="29"/>
        <end position="51"/>
    </location>
</feature>